<evidence type="ECO:0000256" key="1">
    <source>
        <dbReference type="ARBA" id="ARBA00023015"/>
    </source>
</evidence>
<dbReference type="Pfam" id="PF08279">
    <property type="entry name" value="HTH_11"/>
    <property type="match status" value="1"/>
</dbReference>
<dbReference type="PROSITE" id="PS00894">
    <property type="entry name" value="HTH_DEOR_1"/>
    <property type="match status" value="1"/>
</dbReference>
<dbReference type="Proteomes" id="UP001250214">
    <property type="component" value="Unassembled WGS sequence"/>
</dbReference>
<dbReference type="PANTHER" id="PTHR34580">
    <property type="match status" value="1"/>
</dbReference>
<dbReference type="InterPro" id="IPR036390">
    <property type="entry name" value="WH_DNA-bd_sf"/>
</dbReference>
<protein>
    <submittedName>
        <fullName evidence="5">YafY family protein</fullName>
    </submittedName>
</protein>
<keyword evidence="2" id="KW-0238">DNA-binding</keyword>
<dbReference type="InterPro" id="IPR051534">
    <property type="entry name" value="CBASS_pafABC_assoc_protein"/>
</dbReference>
<evidence type="ECO:0000313" key="6">
    <source>
        <dbReference type="Proteomes" id="UP001250214"/>
    </source>
</evidence>
<proteinExistence type="predicted"/>
<keyword evidence="3" id="KW-0804">Transcription</keyword>
<evidence type="ECO:0000256" key="3">
    <source>
        <dbReference type="ARBA" id="ARBA00023163"/>
    </source>
</evidence>
<dbReference type="PROSITE" id="PS51000">
    <property type="entry name" value="HTH_DEOR_2"/>
    <property type="match status" value="1"/>
</dbReference>
<evidence type="ECO:0000313" key="5">
    <source>
        <dbReference type="EMBL" id="MDS1271875.1"/>
    </source>
</evidence>
<dbReference type="Pfam" id="PF25583">
    <property type="entry name" value="WCX"/>
    <property type="match status" value="1"/>
</dbReference>
<name>A0ABU2HAJ8_9ACTN</name>
<dbReference type="InterPro" id="IPR013196">
    <property type="entry name" value="HTH_11"/>
</dbReference>
<dbReference type="SUPFAM" id="SSF46785">
    <property type="entry name" value="Winged helix' DNA-binding domain"/>
    <property type="match status" value="1"/>
</dbReference>
<dbReference type="InterPro" id="IPR057727">
    <property type="entry name" value="WCX_dom"/>
</dbReference>
<evidence type="ECO:0000256" key="2">
    <source>
        <dbReference type="ARBA" id="ARBA00023125"/>
    </source>
</evidence>
<dbReference type="PIRSF" id="PIRSF016838">
    <property type="entry name" value="PafC"/>
    <property type="match status" value="1"/>
</dbReference>
<comment type="caution">
    <text evidence="5">The sequence shown here is derived from an EMBL/GenBank/DDBJ whole genome shotgun (WGS) entry which is preliminary data.</text>
</comment>
<dbReference type="Pfam" id="PF13280">
    <property type="entry name" value="WYL"/>
    <property type="match status" value="1"/>
</dbReference>
<accession>A0ABU2HAJ8</accession>
<dbReference type="PANTHER" id="PTHR34580:SF1">
    <property type="entry name" value="PROTEIN PAFC"/>
    <property type="match status" value="1"/>
</dbReference>
<dbReference type="InterPro" id="IPR018356">
    <property type="entry name" value="Tscrpt_reg_HTH_DeoR_CS"/>
</dbReference>
<dbReference type="InterPro" id="IPR001034">
    <property type="entry name" value="DeoR_HTH"/>
</dbReference>
<keyword evidence="1" id="KW-0805">Transcription regulation</keyword>
<dbReference type="InterPro" id="IPR036388">
    <property type="entry name" value="WH-like_DNA-bd_sf"/>
</dbReference>
<gene>
    <name evidence="5" type="ORF">RIF23_16400</name>
</gene>
<evidence type="ECO:0000259" key="4">
    <source>
        <dbReference type="PROSITE" id="PS51000"/>
    </source>
</evidence>
<dbReference type="EMBL" id="JAVLVT010000008">
    <property type="protein sequence ID" value="MDS1271875.1"/>
    <property type="molecule type" value="Genomic_DNA"/>
</dbReference>
<sequence>MRSERLVALMFTLQNRRRATVAELAAELEVSPRTVHRDLAALHAVGVPLWSESGRHGGVGLVEGWRTRLDGLSAREAVTLLSMTAPQELAHLGLGSAVTAAQAKLTAALPASLRDQAQRLARRFHLDAPGWFRDGDDTEQLAPVARAVWEQRRLRITYRRGDGTVLRRVDPLGLVLKAGIWYLAARVLGEDTSKDPSARPVRTYRVGRILATEELGVGFPHPADFDLATWWATSAAHFERSIWRGTVRLRLSPAGTRLLARIMEAESATWALEQAPDPEADGWVEVRVPMQDPEITAHQLLALGPDVEVVEPPEVRARFVEYASRMLDRHR</sequence>
<reference evidence="6" key="1">
    <citation type="submission" date="2023-07" db="EMBL/GenBank/DDBJ databases">
        <title>Novel species in the genus Lipingzhangella isolated from Sambhar Salt Lake.</title>
        <authorList>
            <person name="Jiya N."/>
            <person name="Kajale S."/>
            <person name="Sharma A."/>
        </authorList>
    </citation>
    <scope>NUCLEOTIDE SEQUENCE [LARGE SCALE GENOMIC DNA]</scope>
    <source>
        <strain evidence="6">LS1_29</strain>
    </source>
</reference>
<dbReference type="RefSeq" id="WP_310913431.1">
    <property type="nucleotide sequence ID" value="NZ_JAVLVT010000008.1"/>
</dbReference>
<dbReference type="InterPro" id="IPR026881">
    <property type="entry name" value="WYL_dom"/>
</dbReference>
<organism evidence="5 6">
    <name type="scientific">Lipingzhangella rawalii</name>
    <dbReference type="NCBI Taxonomy" id="2055835"/>
    <lineage>
        <taxon>Bacteria</taxon>
        <taxon>Bacillati</taxon>
        <taxon>Actinomycetota</taxon>
        <taxon>Actinomycetes</taxon>
        <taxon>Streptosporangiales</taxon>
        <taxon>Nocardiopsidaceae</taxon>
        <taxon>Lipingzhangella</taxon>
    </lineage>
</organism>
<feature type="domain" description="HTH deoR-type" evidence="4">
    <location>
        <begin position="2"/>
        <end position="61"/>
    </location>
</feature>
<keyword evidence="6" id="KW-1185">Reference proteome</keyword>
<dbReference type="PROSITE" id="PS52050">
    <property type="entry name" value="WYL"/>
    <property type="match status" value="1"/>
</dbReference>
<dbReference type="InterPro" id="IPR028349">
    <property type="entry name" value="PafC-like"/>
</dbReference>
<dbReference type="Gene3D" id="1.10.10.10">
    <property type="entry name" value="Winged helix-like DNA-binding domain superfamily/Winged helix DNA-binding domain"/>
    <property type="match status" value="1"/>
</dbReference>